<dbReference type="PANTHER" id="PTHR21240">
    <property type="entry name" value="2-AMINO-3-CARBOXYLMUCONATE-6-SEMIALDEHYDE DECARBOXYLASE"/>
    <property type="match status" value="1"/>
</dbReference>
<keyword evidence="7" id="KW-1185">Reference proteome</keyword>
<dbReference type="PANTHER" id="PTHR21240:SF28">
    <property type="entry name" value="ISO-OROTATE DECARBOXYLASE (EUROFUNG)"/>
    <property type="match status" value="1"/>
</dbReference>
<evidence type="ECO:0000256" key="2">
    <source>
        <dbReference type="SAM" id="MobiDB-lite"/>
    </source>
</evidence>
<evidence type="ECO:0000259" key="3">
    <source>
        <dbReference type="Pfam" id="PF04909"/>
    </source>
</evidence>
<dbReference type="EMBL" id="MVHM01000002">
    <property type="protein sequence ID" value="ORA40189.1"/>
    <property type="molecule type" value="Genomic_DNA"/>
</dbReference>
<dbReference type="InterPro" id="IPR032465">
    <property type="entry name" value="ACMSD"/>
</dbReference>
<proteinExistence type="predicted"/>
<dbReference type="RefSeq" id="WP_083130571.1">
    <property type="nucleotide sequence ID" value="NZ_AP022607.1"/>
</dbReference>
<accession>A0A7I7WF40</accession>
<dbReference type="AlphaFoldDB" id="A0A7I7WF40"/>
<dbReference type="GO" id="GO:0016831">
    <property type="term" value="F:carboxy-lyase activity"/>
    <property type="evidence" value="ECO:0007669"/>
    <property type="project" value="InterPro"/>
</dbReference>
<reference evidence="4 7" key="2">
    <citation type="journal article" date="2019" name="Emerg. Microbes Infect.">
        <title>Comprehensive subspecies identification of 175 nontuberculous mycobacteria species based on 7547 genomic profiles.</title>
        <authorList>
            <person name="Matsumoto Y."/>
            <person name="Kinjo T."/>
            <person name="Motooka D."/>
            <person name="Nabeya D."/>
            <person name="Jung N."/>
            <person name="Uechi K."/>
            <person name="Horii T."/>
            <person name="Iida T."/>
            <person name="Fujita J."/>
            <person name="Nakamura S."/>
        </authorList>
    </citation>
    <scope>NUCLEOTIDE SEQUENCE [LARGE SCALE GENOMIC DNA]</scope>
    <source>
        <strain evidence="4 7">JCM 12687</strain>
        <plasmid evidence="4">pJCM12687</plasmid>
    </source>
</reference>
<dbReference type="Gene3D" id="3.20.20.140">
    <property type="entry name" value="Metal-dependent hydrolases"/>
    <property type="match status" value="1"/>
</dbReference>
<evidence type="ECO:0000313" key="5">
    <source>
        <dbReference type="EMBL" id="ORA40189.1"/>
    </source>
</evidence>
<keyword evidence="4" id="KW-0614">Plasmid</keyword>
<evidence type="ECO:0000313" key="7">
    <source>
        <dbReference type="Proteomes" id="UP000467379"/>
    </source>
</evidence>
<gene>
    <name evidence="5" type="ORF">BST20_06365</name>
    <name evidence="4" type="ORF">MBRA_56720</name>
</gene>
<sequence length="422" mass="47002">MTTITGNRPAATAQESQPDTTQLPGIVSVDDHVVEPPTLWTERMGATKGDAVPHVVRKKVSPGAARSGSDELVWADVWVYEDVEVPLLRAFQAVGMDDTEVDLLPMTLDEVRKGGYDREARLADMDIDGIESAVCFPNNFVRFCGQRFLEAKDKTVALECVRVFNDWLLEEWQGPSDERLISSTIIPLWDVEEAVSEVHRNAARGARAVCFSEIPARLGLPSMYSGYWEPFFAACAETDTVINMHIGSSSTQHTTSQDAPPGVRIANHFSNSAFSLTDWLYCGAFIRHPNLKIAFSEAQAGWIPFLVHRLDNIWSPGRDYRNPEPPLPQPPSTYLADHVYACVFDDVDCLRHLDLLGEDNLCFEADYPHPDGTWPHTRQQAVAFTEGLDTTVRDKILRYNAAKLYRIERVLADAAAPVGVKS</sequence>
<reference evidence="4" key="3">
    <citation type="submission" date="2020-02" db="EMBL/GenBank/DDBJ databases">
        <authorList>
            <person name="Matsumoto Y."/>
            <person name="Motooka D."/>
            <person name="Nakamura S."/>
        </authorList>
    </citation>
    <scope>NUCLEOTIDE SEQUENCE</scope>
    <source>
        <strain evidence="4">JCM 12687</strain>
        <plasmid evidence="4">pJCM12687</plasmid>
    </source>
</reference>
<keyword evidence="1" id="KW-0456">Lyase</keyword>
<geneLocation type="plasmid" evidence="4 7">
    <name>pJCM12687</name>
</geneLocation>
<evidence type="ECO:0000313" key="6">
    <source>
        <dbReference type="Proteomes" id="UP000192441"/>
    </source>
</evidence>
<name>A0A7I7WF40_9MYCO</name>
<feature type="compositionally biased region" description="Polar residues" evidence="2">
    <location>
        <begin position="13"/>
        <end position="23"/>
    </location>
</feature>
<dbReference type="Proteomes" id="UP000467379">
    <property type="component" value="Plasmid pJCM12687"/>
</dbReference>
<dbReference type="InterPro" id="IPR006680">
    <property type="entry name" value="Amidohydro-rel"/>
</dbReference>
<evidence type="ECO:0000256" key="1">
    <source>
        <dbReference type="ARBA" id="ARBA00023239"/>
    </source>
</evidence>
<dbReference type="SUPFAM" id="SSF51556">
    <property type="entry name" value="Metallo-dependent hydrolases"/>
    <property type="match status" value="1"/>
</dbReference>
<dbReference type="EMBL" id="AP022607">
    <property type="protein sequence ID" value="BBZ15477.1"/>
    <property type="molecule type" value="Genomic_DNA"/>
</dbReference>
<dbReference type="InterPro" id="IPR032466">
    <property type="entry name" value="Metal_Hydrolase"/>
</dbReference>
<reference evidence="5 6" key="1">
    <citation type="submission" date="2016-12" db="EMBL/GenBank/DDBJ databases">
        <title>The new phylogeny of genus Mycobacterium.</title>
        <authorList>
            <person name="Tortoli E."/>
            <person name="Trovato A."/>
            <person name="Cirillo D.M."/>
        </authorList>
    </citation>
    <scope>NUCLEOTIDE SEQUENCE [LARGE SCALE GENOMIC DNA]</scope>
    <source>
        <strain evidence="5 6">DSM 44624</strain>
    </source>
</reference>
<dbReference type="OrthoDB" id="8673349at2"/>
<dbReference type="GO" id="GO:0016787">
    <property type="term" value="F:hydrolase activity"/>
    <property type="evidence" value="ECO:0007669"/>
    <property type="project" value="InterPro"/>
</dbReference>
<dbReference type="Pfam" id="PF04909">
    <property type="entry name" value="Amidohydro_2"/>
    <property type="match status" value="1"/>
</dbReference>
<feature type="region of interest" description="Disordered" evidence="2">
    <location>
        <begin position="1"/>
        <end position="25"/>
    </location>
</feature>
<evidence type="ECO:0000313" key="4">
    <source>
        <dbReference type="EMBL" id="BBZ15477.1"/>
    </source>
</evidence>
<organism evidence="5 6">
    <name type="scientific">Mycobacterium branderi</name>
    <dbReference type="NCBI Taxonomy" id="43348"/>
    <lineage>
        <taxon>Bacteria</taxon>
        <taxon>Bacillati</taxon>
        <taxon>Actinomycetota</taxon>
        <taxon>Actinomycetes</taxon>
        <taxon>Mycobacteriales</taxon>
        <taxon>Mycobacteriaceae</taxon>
        <taxon>Mycobacterium</taxon>
    </lineage>
</organism>
<dbReference type="GO" id="GO:0005737">
    <property type="term" value="C:cytoplasm"/>
    <property type="evidence" value="ECO:0007669"/>
    <property type="project" value="TreeGrafter"/>
</dbReference>
<dbReference type="Proteomes" id="UP000192441">
    <property type="component" value="Unassembled WGS sequence"/>
</dbReference>
<feature type="domain" description="Amidohydrolase-related" evidence="3">
    <location>
        <begin position="117"/>
        <end position="407"/>
    </location>
</feature>
<protein>
    <submittedName>
        <fullName evidence="4">Amidohydrolase</fullName>
    </submittedName>
</protein>
<dbReference type="GO" id="GO:0019748">
    <property type="term" value="P:secondary metabolic process"/>
    <property type="evidence" value="ECO:0007669"/>
    <property type="project" value="TreeGrafter"/>
</dbReference>